<organism evidence="3 4">
    <name type="scientific">Strigomonas culicis</name>
    <dbReference type="NCBI Taxonomy" id="28005"/>
    <lineage>
        <taxon>Eukaryota</taxon>
        <taxon>Discoba</taxon>
        <taxon>Euglenozoa</taxon>
        <taxon>Kinetoplastea</taxon>
        <taxon>Metakinetoplastina</taxon>
        <taxon>Trypanosomatida</taxon>
        <taxon>Trypanosomatidae</taxon>
        <taxon>Strigomonadinae</taxon>
        <taxon>Strigomonas</taxon>
    </lineage>
</organism>
<sequence>MSDEHAGRSSVGMGVGIALGCLLLISSILVILGICVSKSREGDVERELARRREELLARNRREQAQWRERRLRDVVIVLVERGEATEGVPLAFQVQDRDEVSARRQLHRSRDSDNPHDRNFDVALAAVLEEENRRYDADALKTIRAPLRELLAEGRPTECLPAPDIMQLLLQGHEVSLSDMEGDNDDDSEMTTATDTDDPRFAAHDIVVSSAPLMAGTPPPLDGPGAQPAADSDAVGSSTAVPIQDLGPESPTTRLRRERRDKKQEAIIRELHHEQLRQKYRRRTAEEVYGVGCAYTSNPDNWFCQDELIGSPLKPRSAHRRSTIGLFVDLLSPLSPFKGKRRQNSVSAFEGRSPTVSRSFTYDHIHDYTPSPQRPAHPQALPSHNPYGHDEHPSLNDVHEVSGSTDRVERMDEKGC</sequence>
<dbReference type="EMBL" id="ATMH01009693">
    <property type="protein sequence ID" value="EPY18954.1"/>
    <property type="molecule type" value="Genomic_DNA"/>
</dbReference>
<evidence type="ECO:0000256" key="2">
    <source>
        <dbReference type="SAM" id="Phobius"/>
    </source>
</evidence>
<feature type="region of interest" description="Disordered" evidence="1">
    <location>
        <begin position="213"/>
        <end position="259"/>
    </location>
</feature>
<evidence type="ECO:0000256" key="1">
    <source>
        <dbReference type="SAM" id="MobiDB-lite"/>
    </source>
</evidence>
<gene>
    <name evidence="3" type="ORF">STCU_09693</name>
</gene>
<comment type="caution">
    <text evidence="3">The sequence shown here is derived from an EMBL/GenBank/DDBJ whole genome shotgun (WGS) entry which is preliminary data.</text>
</comment>
<accession>S9TQP2</accession>
<keyword evidence="2" id="KW-1133">Transmembrane helix</keyword>
<name>S9TQP2_9TRYP</name>
<keyword evidence="2" id="KW-0472">Membrane</keyword>
<dbReference type="OrthoDB" id="267328at2759"/>
<reference evidence="3 4" key="1">
    <citation type="journal article" date="2013" name="PLoS ONE">
        <title>Predicting the Proteins of Angomonas deanei, Strigomonas culicis and Their Respective Endosymbionts Reveals New Aspects of the Trypanosomatidae Family.</title>
        <authorList>
            <person name="Motta M.C."/>
            <person name="Martins A.C."/>
            <person name="de Souza S.S."/>
            <person name="Catta-Preta C.M."/>
            <person name="Silva R."/>
            <person name="Klein C.C."/>
            <person name="de Almeida L.G."/>
            <person name="de Lima Cunha O."/>
            <person name="Ciapina L.P."/>
            <person name="Brocchi M."/>
            <person name="Colabardini A.C."/>
            <person name="de Araujo Lima B."/>
            <person name="Machado C.R."/>
            <person name="de Almeida Soares C.M."/>
            <person name="Probst C.M."/>
            <person name="de Menezes C.B."/>
            <person name="Thompson C.E."/>
            <person name="Bartholomeu D.C."/>
            <person name="Gradia D.F."/>
            <person name="Pavoni D.P."/>
            <person name="Grisard E.C."/>
            <person name="Fantinatti-Garboggini F."/>
            <person name="Marchini F.K."/>
            <person name="Rodrigues-Luiz G.F."/>
            <person name="Wagner G."/>
            <person name="Goldman G.H."/>
            <person name="Fietto J.L."/>
            <person name="Elias M.C."/>
            <person name="Goldman M.H."/>
            <person name="Sagot M.F."/>
            <person name="Pereira M."/>
            <person name="Stoco P.H."/>
            <person name="de Mendonca-Neto R.P."/>
            <person name="Teixeira S.M."/>
            <person name="Maciel T.E."/>
            <person name="de Oliveira Mendes T.A."/>
            <person name="Urmenyi T.P."/>
            <person name="de Souza W."/>
            <person name="Schenkman S."/>
            <person name="de Vasconcelos A.T."/>
        </authorList>
    </citation>
    <scope>NUCLEOTIDE SEQUENCE [LARGE SCALE GENOMIC DNA]</scope>
</reference>
<evidence type="ECO:0000313" key="3">
    <source>
        <dbReference type="EMBL" id="EPY18954.1"/>
    </source>
</evidence>
<protein>
    <submittedName>
        <fullName evidence="3">Uncharacterized protein</fullName>
    </submittedName>
</protein>
<feature type="transmembrane region" description="Helical" evidence="2">
    <location>
        <begin position="12"/>
        <end position="36"/>
    </location>
</feature>
<evidence type="ECO:0000313" key="4">
    <source>
        <dbReference type="Proteomes" id="UP000015354"/>
    </source>
</evidence>
<keyword evidence="4" id="KW-1185">Reference proteome</keyword>
<dbReference type="AlphaFoldDB" id="S9TQP2"/>
<keyword evidence="2" id="KW-0812">Transmembrane</keyword>
<proteinExistence type="predicted"/>
<feature type="compositionally biased region" description="Basic and acidic residues" evidence="1">
    <location>
        <begin position="387"/>
        <end position="416"/>
    </location>
</feature>
<dbReference type="Proteomes" id="UP000015354">
    <property type="component" value="Unassembled WGS sequence"/>
</dbReference>
<feature type="region of interest" description="Disordered" evidence="1">
    <location>
        <begin position="365"/>
        <end position="416"/>
    </location>
</feature>